<dbReference type="RefSeq" id="WP_342697070.1">
    <property type="nucleotide sequence ID" value="NZ_JBCGDO010000032.1"/>
</dbReference>
<organism evidence="1 2">
    <name type="scientific">Flavobacterium aureirubrum</name>
    <dbReference type="NCBI Taxonomy" id="3133147"/>
    <lineage>
        <taxon>Bacteria</taxon>
        <taxon>Pseudomonadati</taxon>
        <taxon>Bacteroidota</taxon>
        <taxon>Flavobacteriia</taxon>
        <taxon>Flavobacteriales</taxon>
        <taxon>Flavobacteriaceae</taxon>
        <taxon>Flavobacterium</taxon>
    </lineage>
</organism>
<name>A0ABU9N892_9FLAO</name>
<comment type="caution">
    <text evidence="1">The sequence shown here is derived from an EMBL/GenBank/DDBJ whole genome shotgun (WGS) entry which is preliminary data.</text>
</comment>
<gene>
    <name evidence="1" type="ORF">WFZ85_14905</name>
</gene>
<evidence type="ECO:0000313" key="1">
    <source>
        <dbReference type="EMBL" id="MEM0543900.1"/>
    </source>
</evidence>
<keyword evidence="2" id="KW-1185">Reference proteome</keyword>
<protein>
    <submittedName>
        <fullName evidence="1">Uncharacterized protein</fullName>
    </submittedName>
</protein>
<evidence type="ECO:0000313" key="2">
    <source>
        <dbReference type="Proteomes" id="UP001460072"/>
    </source>
</evidence>
<proteinExistence type="predicted"/>
<dbReference type="Proteomes" id="UP001460072">
    <property type="component" value="Unassembled WGS sequence"/>
</dbReference>
<accession>A0ABU9N892</accession>
<sequence>MATNFIKVIAISFASLLLNGCNPSIIGEEDCDDIGRIAVVENLITITPLKTTYQQGEEVIFKLDVPSQNSYFGNPVDIYQQTNLATGWLITNSLLFDNNILVFTKGSRKEGASNWFNLNYNLQNQMYELEIKVKLNRVGNYQIITADRIDFLGTPRCNRYFIETKIMGNVNNLINFTVE</sequence>
<dbReference type="EMBL" id="JBCGDO010000032">
    <property type="protein sequence ID" value="MEM0543900.1"/>
    <property type="molecule type" value="Genomic_DNA"/>
</dbReference>
<reference evidence="1 2" key="1">
    <citation type="submission" date="2024-03" db="EMBL/GenBank/DDBJ databases">
        <title>Two novel species of the genus Flavobacterium exhibiting potentially degradation of complex polysaccharides.</title>
        <authorList>
            <person name="Lian X."/>
        </authorList>
    </citation>
    <scope>NUCLEOTIDE SEQUENCE [LARGE SCALE GENOMIC DNA]</scope>
    <source>
        <strain evidence="2">j3</strain>
    </source>
</reference>